<dbReference type="InterPro" id="IPR015943">
    <property type="entry name" value="WD40/YVTN_repeat-like_dom_sf"/>
</dbReference>
<keyword evidence="2" id="KW-0732">Signal</keyword>
<dbReference type="RefSeq" id="WP_344257395.1">
    <property type="nucleotide sequence ID" value="NZ_BAAARE010000037.1"/>
</dbReference>
<dbReference type="InterPro" id="IPR019405">
    <property type="entry name" value="Lactonase_7-beta_prop"/>
</dbReference>
<feature type="region of interest" description="Disordered" evidence="1">
    <location>
        <begin position="26"/>
        <end position="53"/>
    </location>
</feature>
<evidence type="ECO:0000313" key="4">
    <source>
        <dbReference type="Proteomes" id="UP001500730"/>
    </source>
</evidence>
<comment type="caution">
    <text evidence="3">The sequence shown here is derived from an EMBL/GenBank/DDBJ whole genome shotgun (WGS) entry which is preliminary data.</text>
</comment>
<dbReference type="InterPro" id="IPR011964">
    <property type="entry name" value="YVTN_b-propeller_repeat"/>
</dbReference>
<feature type="signal peptide" evidence="2">
    <location>
        <begin position="1"/>
        <end position="27"/>
    </location>
</feature>
<sequence>MRARNTSTIALAAAVAVAGCLSATASAAGGTPHAATQTTGRPANLTSPTGHYTNGTLLPDGRLLTPAGHTTPLGDFPTGIAIAPNGALAVVSNSGQGEGSPQQGNESLQLVNAHTGQVLQTLTDHLPGKDTFYNGGVTWSPDGGHVYASGGGNDAVYDYALSAGHLILAHTWSSTSTHATPTAGLGTPSGGIPGSAPVVGNVLGYSKALAITPEGHRLIVANEQGGSVAAIDTRTGMIAWQSSLGANQQLPGTYPSAVALSPDGRRAYVTAQGTNSVYTLDASTGAVMDTTAVGDHPVAVTVSPTGRQLYVADANDDSLAILSSTPSGARLEREMTTHLMSGEGTGSAPTAVTLDSTRHHVYVTNSGDNTIAAFGGDVVGGDLSPASVHQLGQMPTGFYPSALAVDPSGDILVTSAKGFGGVPVVSRQQYDGNDMVGTLARVATPDVGDLRAGTRTATADELFSYGASESQRPAGSPIPSWTHAGQSPIKHVVLVVRENRTFDQEFGDLASLGRTDARVEAAFTEFGLRDRQGRTITPNAHALADQFALSDNFFSNGEASIQGHHWTAEGTSTVYTENSWTQYYSARNHPYDPAGSIVYPRCGALFQQLAGAGKPFRNFGELTGLSTAQNPTLHVAPQTSCVTPGGVHDRQSIASASPSYPNNLTLTSVPDTTRLRDFQAEYAPLVAANRVPALSYVLMGNDHTDGTQPGKKTPQALVATNDEAVGGLVSYLSHTPQWASTLVLVEEDDSQDGLDHVDGHRNILMVAGPWAAHRRLSHLHASQASVTAIIDRVLGLAPLSQAAQYAPIPYDMFGSSPNLASYTSLTPSYPTDATNPSAAPGTASAVPVNTRGIDLAGPVLEAQIWQATHPGEAIPATLIDELGQRGGIRRDALRSWSTGRPCGCTPLLPGLTMAPGYGDADG</sequence>
<dbReference type="SUPFAM" id="SSF75011">
    <property type="entry name" value="3-carboxy-cis,cis-mucoante lactonizing enzyme"/>
    <property type="match status" value="1"/>
</dbReference>
<dbReference type="Gene3D" id="2.130.10.10">
    <property type="entry name" value="YVTN repeat-like/Quinoprotein amine dehydrogenase"/>
    <property type="match status" value="3"/>
</dbReference>
<proteinExistence type="predicted"/>
<evidence type="ECO:0000256" key="1">
    <source>
        <dbReference type="SAM" id="MobiDB-lite"/>
    </source>
</evidence>
<dbReference type="Proteomes" id="UP001500730">
    <property type="component" value="Unassembled WGS sequence"/>
</dbReference>
<feature type="chain" id="PRO_5045195203" evidence="2">
    <location>
        <begin position="28"/>
        <end position="922"/>
    </location>
</feature>
<keyword evidence="4" id="KW-1185">Reference proteome</keyword>
<dbReference type="InterPro" id="IPR051200">
    <property type="entry name" value="Host-pathogen_enzymatic-act"/>
</dbReference>
<dbReference type="EMBL" id="BAAARE010000037">
    <property type="protein sequence ID" value="GAA2502319.1"/>
    <property type="molecule type" value="Genomic_DNA"/>
</dbReference>
<protein>
    <submittedName>
        <fullName evidence="3">Alkaline phosphatase family protein</fullName>
    </submittedName>
</protein>
<evidence type="ECO:0000313" key="3">
    <source>
        <dbReference type="EMBL" id="GAA2502319.1"/>
    </source>
</evidence>
<feature type="compositionally biased region" description="Polar residues" evidence="1">
    <location>
        <begin position="34"/>
        <end position="53"/>
    </location>
</feature>
<dbReference type="Gene3D" id="3.40.720.10">
    <property type="entry name" value="Alkaline Phosphatase, subunit A"/>
    <property type="match status" value="2"/>
</dbReference>
<dbReference type="InterPro" id="IPR011048">
    <property type="entry name" value="Haem_d1_sf"/>
</dbReference>
<dbReference type="NCBIfam" id="TIGR02276">
    <property type="entry name" value="beta_rpt_yvtn"/>
    <property type="match status" value="1"/>
</dbReference>
<dbReference type="PANTHER" id="PTHR47197:SF3">
    <property type="entry name" value="DIHYDRO-HEME D1 DEHYDROGENASE"/>
    <property type="match status" value="1"/>
</dbReference>
<dbReference type="Pfam" id="PF10282">
    <property type="entry name" value="Lactonase"/>
    <property type="match status" value="1"/>
</dbReference>
<evidence type="ECO:0000256" key="2">
    <source>
        <dbReference type="SAM" id="SignalP"/>
    </source>
</evidence>
<accession>A0ABP5ZPW4</accession>
<dbReference type="PANTHER" id="PTHR47197">
    <property type="entry name" value="PROTEIN NIRF"/>
    <property type="match status" value="1"/>
</dbReference>
<name>A0ABP5ZPW4_9MICO</name>
<dbReference type="PROSITE" id="PS51257">
    <property type="entry name" value="PROKAR_LIPOPROTEIN"/>
    <property type="match status" value="1"/>
</dbReference>
<reference evidence="4" key="1">
    <citation type="journal article" date="2019" name="Int. J. Syst. Evol. Microbiol.">
        <title>The Global Catalogue of Microorganisms (GCM) 10K type strain sequencing project: providing services to taxonomists for standard genome sequencing and annotation.</title>
        <authorList>
            <consortium name="The Broad Institute Genomics Platform"/>
            <consortium name="The Broad Institute Genome Sequencing Center for Infectious Disease"/>
            <person name="Wu L."/>
            <person name="Ma J."/>
        </authorList>
    </citation>
    <scope>NUCLEOTIDE SEQUENCE [LARGE SCALE GENOMIC DNA]</scope>
    <source>
        <strain evidence="4">JCM 16259</strain>
    </source>
</reference>
<dbReference type="InterPro" id="IPR017850">
    <property type="entry name" value="Alkaline_phosphatase_core_sf"/>
</dbReference>
<gene>
    <name evidence="3" type="ORF">GCM10009858_45550</name>
</gene>
<organism evidence="3 4">
    <name type="scientific">Terrabacter carboxydivorans</name>
    <dbReference type="NCBI Taxonomy" id="619730"/>
    <lineage>
        <taxon>Bacteria</taxon>
        <taxon>Bacillati</taxon>
        <taxon>Actinomycetota</taxon>
        <taxon>Actinomycetes</taxon>
        <taxon>Micrococcales</taxon>
        <taxon>Intrasporangiaceae</taxon>
        <taxon>Terrabacter</taxon>
    </lineage>
</organism>
<dbReference type="SUPFAM" id="SSF51004">
    <property type="entry name" value="C-terminal (heme d1) domain of cytochrome cd1-nitrite reductase"/>
    <property type="match status" value="1"/>
</dbReference>